<accession>A0A1H0N9G0</accession>
<dbReference type="Pfam" id="PF06224">
    <property type="entry name" value="AlkZ-like"/>
    <property type="match status" value="1"/>
</dbReference>
<dbReference type="PANTHER" id="PTHR38479:SF2">
    <property type="entry name" value="WINGED HELIX DNA-BINDING DOMAIN-CONTAINING PROTEIN"/>
    <property type="match status" value="1"/>
</dbReference>
<sequence length="411" mass="44679">MGHRCRPATAAELIVAHPADSRPGGANRQAFVRFPCEAAGMTSTGPELSVSWAQALAWRLQRQLLDPVGSESVAGVVRRLGAVPSMDEWLAEVAVRTRRTTSRSGELARALATGTVVKVFAFRGAVHYLAPEDAGVYLSLRCAGRQWELPSWVDHYRLRPEDWPAFRAAVRAALDGGPLTLPELGAALTRHPAYRHLEAVFDDGAGTLIKPLTWQGDMGFGPPRDGRATFQRLDANPRWKGLPDLDVAGPEAIRAYLRTYGPATPEHVHYWLGSGLSAGRKRLDRWWGELGDQLVPVDVDGTTAYAVRADVDALVAAEPSDAVRFLPGHDQWVLGPGTKDPHVTPPARREAMTRKANPVIRGGVVSGTWQRRGDELTVTWLAGGRRPIAAIEAEAQRLAPVLGDLRLKVTS</sequence>
<evidence type="ECO:0000313" key="1">
    <source>
        <dbReference type="EMBL" id="SDO89313.1"/>
    </source>
</evidence>
<dbReference type="STRING" id="443156.SAMN04489867_0876"/>
<keyword evidence="2" id="KW-1185">Reference proteome</keyword>
<keyword evidence="1" id="KW-0238">DNA-binding</keyword>
<dbReference type="GO" id="GO:0003677">
    <property type="term" value="F:DNA binding"/>
    <property type="evidence" value="ECO:0007669"/>
    <property type="project" value="UniProtKB-KW"/>
</dbReference>
<dbReference type="EMBL" id="LT629711">
    <property type="protein sequence ID" value="SDO89313.1"/>
    <property type="molecule type" value="Genomic_DNA"/>
</dbReference>
<evidence type="ECO:0000313" key="2">
    <source>
        <dbReference type="Proteomes" id="UP000199077"/>
    </source>
</evidence>
<proteinExistence type="predicted"/>
<dbReference type="InterPro" id="IPR009351">
    <property type="entry name" value="AlkZ-like"/>
</dbReference>
<name>A0A1H0N9G0_9MICO</name>
<dbReference type="PANTHER" id="PTHR38479">
    <property type="entry name" value="LMO0824 PROTEIN"/>
    <property type="match status" value="1"/>
</dbReference>
<reference evidence="2" key="1">
    <citation type="submission" date="2016-10" db="EMBL/GenBank/DDBJ databases">
        <authorList>
            <person name="Varghese N."/>
            <person name="Submissions S."/>
        </authorList>
    </citation>
    <scope>NUCLEOTIDE SEQUENCE [LARGE SCALE GENOMIC DNA]</scope>
    <source>
        <strain evidence="2">DSM 22329</strain>
    </source>
</reference>
<protein>
    <submittedName>
        <fullName evidence="1">Winged helix DNA-binding domain-containing protein</fullName>
    </submittedName>
</protein>
<dbReference type="Proteomes" id="UP000199077">
    <property type="component" value="Chromosome I"/>
</dbReference>
<organism evidence="1 2">
    <name type="scientific">Pedococcus dokdonensis</name>
    <dbReference type="NCBI Taxonomy" id="443156"/>
    <lineage>
        <taxon>Bacteria</taxon>
        <taxon>Bacillati</taxon>
        <taxon>Actinomycetota</taxon>
        <taxon>Actinomycetes</taxon>
        <taxon>Micrococcales</taxon>
        <taxon>Intrasporangiaceae</taxon>
        <taxon>Pedococcus</taxon>
    </lineage>
</organism>
<gene>
    <name evidence="1" type="ORF">SAMN04489867_0876</name>
</gene>
<dbReference type="AlphaFoldDB" id="A0A1H0N9G0"/>